<sequence length="475" mass="54240">MVSEHRSSKSVCVIGAGPSGIVAARELRKEGHTVVVLEQHHDVGGQWLYNPNVEGHDPLGPKDTNNFLEVHSSIYASLRLVSPRETMGYSDFPFAVKKGRDSRRFPGHREVYLYLKDFCEWFGLRDCIRFNTRVEYVGMVDFGVVNGRNLNWIVKSRELNTSNNNNNNNTNNNNVVIEEIFDAVVVATGHYSFPKLPSFKGMDSWKRKQMHSHFYRVPEPFRDEVVVIVGNSLTGQDLSMELVDVAKEVYISSRSMNITEGLSKVIAKHENLHLCPNIETLEEDGKVSFVDGSWVIADTIIYCTGYSYTFPFLDTKGMVVVDDFRVGPLFEHTFPPSLAPSLSFVGIPRKIIGFPFFESQAKWIAQVLSGKRTLPSWDDMMQFIKEFYHSRDVAGIPKENTHDIADFEYCDRYGDHCGFPHLEEWRKLLCKSAIINGMINLETYRDLYDHDYELLQEAFLSPHFTQQAEPQAIAL</sequence>
<keyword evidence="10" id="KW-1185">Reference proteome</keyword>
<keyword evidence="5" id="KW-0521">NADP</keyword>
<gene>
    <name evidence="9" type="ORF">TIFTF001_023363</name>
</gene>
<dbReference type="PANTHER" id="PTHR23023">
    <property type="entry name" value="DIMETHYLANILINE MONOOXYGENASE"/>
    <property type="match status" value="1"/>
</dbReference>
<dbReference type="InterPro" id="IPR036188">
    <property type="entry name" value="FAD/NAD-bd_sf"/>
</dbReference>
<evidence type="ECO:0000256" key="8">
    <source>
        <dbReference type="RuleBase" id="RU361177"/>
    </source>
</evidence>
<keyword evidence="8" id="KW-0503">Monooxygenase</keyword>
<evidence type="ECO:0000256" key="1">
    <source>
        <dbReference type="ARBA" id="ARBA00001974"/>
    </source>
</evidence>
<dbReference type="AlphaFoldDB" id="A0AA88B003"/>
<evidence type="ECO:0000313" key="9">
    <source>
        <dbReference type="EMBL" id="GMN54231.1"/>
    </source>
</evidence>
<dbReference type="InterPro" id="IPR000960">
    <property type="entry name" value="Flavin_mOase"/>
</dbReference>
<dbReference type="GO" id="GO:0050661">
    <property type="term" value="F:NADP binding"/>
    <property type="evidence" value="ECO:0007669"/>
    <property type="project" value="InterPro"/>
</dbReference>
<evidence type="ECO:0000256" key="7">
    <source>
        <dbReference type="ARBA" id="ARBA00058243"/>
    </source>
</evidence>
<protein>
    <recommendedName>
        <fullName evidence="8">Flavin-containing monooxygenase</fullName>
        <ecNumber evidence="8">1.-.-.-</ecNumber>
    </recommendedName>
</protein>
<evidence type="ECO:0000256" key="2">
    <source>
        <dbReference type="ARBA" id="ARBA00009183"/>
    </source>
</evidence>
<dbReference type="EMBL" id="BTGU01000050">
    <property type="protein sequence ID" value="GMN54231.1"/>
    <property type="molecule type" value="Genomic_DNA"/>
</dbReference>
<evidence type="ECO:0000256" key="4">
    <source>
        <dbReference type="ARBA" id="ARBA00022827"/>
    </source>
</evidence>
<dbReference type="GO" id="GO:0050660">
    <property type="term" value="F:flavin adenine dinucleotide binding"/>
    <property type="evidence" value="ECO:0007669"/>
    <property type="project" value="InterPro"/>
</dbReference>
<comment type="cofactor">
    <cofactor evidence="1 8">
        <name>FAD</name>
        <dbReference type="ChEBI" id="CHEBI:57692"/>
    </cofactor>
</comment>
<name>A0AA88B003_FICCA</name>
<keyword evidence="4 8" id="KW-0274">FAD</keyword>
<dbReference type="Gene3D" id="3.50.50.60">
    <property type="entry name" value="FAD/NAD(P)-binding domain"/>
    <property type="match status" value="2"/>
</dbReference>
<dbReference type="SUPFAM" id="SSF51905">
    <property type="entry name" value="FAD/NAD(P)-binding domain"/>
    <property type="match status" value="2"/>
</dbReference>
<dbReference type="GO" id="GO:0004499">
    <property type="term" value="F:N,N-dimethylaniline monooxygenase activity"/>
    <property type="evidence" value="ECO:0007669"/>
    <property type="project" value="InterPro"/>
</dbReference>
<comment type="similarity">
    <text evidence="2 8">Belongs to the FMO family.</text>
</comment>
<accession>A0AA88B003</accession>
<keyword evidence="3 8" id="KW-0285">Flavoprotein</keyword>
<evidence type="ECO:0000256" key="3">
    <source>
        <dbReference type="ARBA" id="ARBA00022630"/>
    </source>
</evidence>
<dbReference type="InterPro" id="IPR050346">
    <property type="entry name" value="FMO-like"/>
</dbReference>
<evidence type="ECO:0000313" key="10">
    <source>
        <dbReference type="Proteomes" id="UP001187192"/>
    </source>
</evidence>
<proteinExistence type="inferred from homology"/>
<dbReference type="Pfam" id="PF00743">
    <property type="entry name" value="FMO-like"/>
    <property type="match status" value="2"/>
</dbReference>
<evidence type="ECO:0000256" key="6">
    <source>
        <dbReference type="ARBA" id="ARBA00023002"/>
    </source>
</evidence>
<dbReference type="Proteomes" id="UP001187192">
    <property type="component" value="Unassembled WGS sequence"/>
</dbReference>
<dbReference type="PRINTS" id="PR00370">
    <property type="entry name" value="FMOXYGENASE"/>
</dbReference>
<dbReference type="EC" id="1.-.-.-" evidence="8"/>
<evidence type="ECO:0000256" key="5">
    <source>
        <dbReference type="ARBA" id="ARBA00022857"/>
    </source>
</evidence>
<organism evidence="9 10">
    <name type="scientific">Ficus carica</name>
    <name type="common">Common fig</name>
    <dbReference type="NCBI Taxonomy" id="3494"/>
    <lineage>
        <taxon>Eukaryota</taxon>
        <taxon>Viridiplantae</taxon>
        <taxon>Streptophyta</taxon>
        <taxon>Embryophyta</taxon>
        <taxon>Tracheophyta</taxon>
        <taxon>Spermatophyta</taxon>
        <taxon>Magnoliopsida</taxon>
        <taxon>eudicotyledons</taxon>
        <taxon>Gunneridae</taxon>
        <taxon>Pentapetalae</taxon>
        <taxon>rosids</taxon>
        <taxon>fabids</taxon>
        <taxon>Rosales</taxon>
        <taxon>Moraceae</taxon>
        <taxon>Ficeae</taxon>
        <taxon>Ficus</taxon>
    </lineage>
</organism>
<comment type="caution">
    <text evidence="9">The sequence shown here is derived from an EMBL/GenBank/DDBJ whole genome shotgun (WGS) entry which is preliminary data.</text>
</comment>
<dbReference type="FunFam" id="3.50.50.60:FF:000147">
    <property type="entry name" value="Flavin-containing monooxygenase"/>
    <property type="match status" value="1"/>
</dbReference>
<dbReference type="InterPro" id="IPR020946">
    <property type="entry name" value="Flavin_mOase-like"/>
</dbReference>
<reference evidence="9" key="1">
    <citation type="submission" date="2023-07" db="EMBL/GenBank/DDBJ databases">
        <title>draft genome sequence of fig (Ficus carica).</title>
        <authorList>
            <person name="Takahashi T."/>
            <person name="Nishimura K."/>
        </authorList>
    </citation>
    <scope>NUCLEOTIDE SEQUENCE</scope>
</reference>
<keyword evidence="6 8" id="KW-0560">Oxidoreductase</keyword>
<comment type="function">
    <text evidence="7">Catalyzes the conversion of methylthioalkyl glucosinolates of any chain length into methylsulfinylalkyl glucosinolates.</text>
</comment>